<dbReference type="CDD" id="cd00761">
    <property type="entry name" value="Glyco_tranf_GTA_type"/>
    <property type="match status" value="1"/>
</dbReference>
<dbReference type="PANTHER" id="PTHR22916:SF3">
    <property type="entry name" value="UDP-GLCNAC:BETAGAL BETA-1,3-N-ACETYLGLUCOSAMINYLTRANSFERASE-LIKE PROTEIN 1"/>
    <property type="match status" value="1"/>
</dbReference>
<dbReference type="GO" id="GO:0016758">
    <property type="term" value="F:hexosyltransferase activity"/>
    <property type="evidence" value="ECO:0007669"/>
    <property type="project" value="UniProtKB-ARBA"/>
</dbReference>
<feature type="domain" description="Glycosyltransferase 2-like" evidence="1">
    <location>
        <begin position="28"/>
        <end position="200"/>
    </location>
</feature>
<dbReference type="Gene3D" id="3.90.550.10">
    <property type="entry name" value="Spore Coat Polysaccharide Biosynthesis Protein SpsA, Chain A"/>
    <property type="match status" value="1"/>
</dbReference>
<gene>
    <name evidence="2" type="ORF">LCGC14_0272080</name>
</gene>
<dbReference type="InterPro" id="IPR001173">
    <property type="entry name" value="Glyco_trans_2-like"/>
</dbReference>
<organism evidence="2">
    <name type="scientific">marine sediment metagenome</name>
    <dbReference type="NCBI Taxonomy" id="412755"/>
    <lineage>
        <taxon>unclassified sequences</taxon>
        <taxon>metagenomes</taxon>
        <taxon>ecological metagenomes</taxon>
    </lineage>
</organism>
<dbReference type="SUPFAM" id="SSF53448">
    <property type="entry name" value="Nucleotide-diphospho-sugar transferases"/>
    <property type="match status" value="1"/>
</dbReference>
<accession>A0A0F9TYU3</accession>
<evidence type="ECO:0000259" key="1">
    <source>
        <dbReference type="Pfam" id="PF00535"/>
    </source>
</evidence>
<dbReference type="AlphaFoldDB" id="A0A0F9TYU3"/>
<dbReference type="Pfam" id="PF00535">
    <property type="entry name" value="Glycos_transf_2"/>
    <property type="match status" value="1"/>
</dbReference>
<evidence type="ECO:0000313" key="2">
    <source>
        <dbReference type="EMBL" id="KKN86170.1"/>
    </source>
</evidence>
<name>A0A0F9TYU3_9ZZZZ</name>
<dbReference type="InterPro" id="IPR029044">
    <property type="entry name" value="Nucleotide-diphossugar_trans"/>
</dbReference>
<sequence length="436" mass="49147">MNAPFDPAKLPASAPTTVMEAPSDVTLSICVPTYNRARFLEHLFPHLAEASQAFDFTYEIVVSDNASPDDTATVVERFQADGLPIRYFRQEENKVLSNLLSAFHHARGRYLVYLADDDLIVPEALADNIRFMLANPEIRACYTPWDIYDDVNKASHQLFYQLDTELAVFHPGQEVDLLNMLVKNHIIPEIAIYRADAVRCIVSAPRFCYWAFSYLATIAAQGPIAFRQMPYYRSVTLSPVMPNRSQEGTADNLSNWDSFRGGIEYMIFSLLRRHNVTPDAEVRLAFRDMVDSFLQLRMRVTLRLWLGRRDYIRAYEILCRLNYLNPNAIEGIDNLEKLSPLIMAQTLARLANGIAGIDRVVLAGIGDSDAVGTMLRDLGLEERIRVEAASDAPDEGARTGCLVFIGQEDLRQDFVDQGYEPGLIVSERNIGANILI</sequence>
<proteinExistence type="predicted"/>
<reference evidence="2" key="1">
    <citation type="journal article" date="2015" name="Nature">
        <title>Complex archaea that bridge the gap between prokaryotes and eukaryotes.</title>
        <authorList>
            <person name="Spang A."/>
            <person name="Saw J.H."/>
            <person name="Jorgensen S.L."/>
            <person name="Zaremba-Niedzwiedzka K."/>
            <person name="Martijn J."/>
            <person name="Lind A.E."/>
            <person name="van Eijk R."/>
            <person name="Schleper C."/>
            <person name="Guy L."/>
            <person name="Ettema T.J."/>
        </authorList>
    </citation>
    <scope>NUCLEOTIDE SEQUENCE</scope>
</reference>
<protein>
    <recommendedName>
        <fullName evidence="1">Glycosyltransferase 2-like domain-containing protein</fullName>
    </recommendedName>
</protein>
<dbReference type="EMBL" id="LAZR01000151">
    <property type="protein sequence ID" value="KKN86170.1"/>
    <property type="molecule type" value="Genomic_DNA"/>
</dbReference>
<comment type="caution">
    <text evidence="2">The sequence shown here is derived from an EMBL/GenBank/DDBJ whole genome shotgun (WGS) entry which is preliminary data.</text>
</comment>
<dbReference type="PANTHER" id="PTHR22916">
    <property type="entry name" value="GLYCOSYLTRANSFERASE"/>
    <property type="match status" value="1"/>
</dbReference>